<name>B1FP42_9BURK</name>
<dbReference type="Gene3D" id="3.40.50.1010">
    <property type="entry name" value="5'-nuclease"/>
    <property type="match status" value="1"/>
</dbReference>
<accession>B1FP42</accession>
<sequence length="216" mass="23788">MWRARAGDVCARSNRPALGRAGRSRARHAGCSSPRAGGYRPMSVLVDTSVWVEHFRRPPPALVQLLRVDNVLTHPLVILELTSGTPLEPRAGTLGDLTLPRQTRLATPVEVAEWIERERPYGRGCGAVDCTVQASVLLTPNTWLLPRDQCIGQLAEQFEALSVPANVHCSERIVCADRTIHGALRFCNADRRRGCLPHSIGRRYGTTPAHHEGKRA</sequence>
<evidence type="ECO:0000313" key="2">
    <source>
        <dbReference type="Proteomes" id="UP000005463"/>
    </source>
</evidence>
<evidence type="ECO:0000313" key="1">
    <source>
        <dbReference type="EMBL" id="EDT00680.1"/>
    </source>
</evidence>
<dbReference type="PATRIC" id="fig|396596.7.peg.1456"/>
<proteinExistence type="predicted"/>
<protein>
    <recommendedName>
        <fullName evidence="3">PIN domain-containing protein</fullName>
    </recommendedName>
</protein>
<dbReference type="Proteomes" id="UP000005463">
    <property type="component" value="Unassembled WGS sequence"/>
</dbReference>
<reference evidence="1 2" key="1">
    <citation type="submission" date="2008-03" db="EMBL/GenBank/DDBJ databases">
        <title>Sequencing of the draft genome and assembly of Burkholderia ambifaria IOP40-10.</title>
        <authorList>
            <consortium name="US DOE Joint Genome Institute (JGI-PGF)"/>
            <person name="Copeland A."/>
            <person name="Lucas S."/>
            <person name="Lapidus A."/>
            <person name="Glavina del Rio T."/>
            <person name="Dalin E."/>
            <person name="Tice H."/>
            <person name="Bruce D."/>
            <person name="Goodwin L."/>
            <person name="Pitluck S."/>
            <person name="Larimer F."/>
            <person name="Land M.L."/>
            <person name="Hauser L."/>
            <person name="Tiedje J."/>
            <person name="Richardson P."/>
        </authorList>
    </citation>
    <scope>NUCLEOTIDE SEQUENCE [LARGE SCALE GENOMIC DNA]</scope>
    <source>
        <strain evidence="1 2">IOP40-10</strain>
    </source>
</reference>
<gene>
    <name evidence="1" type="ORF">BamIOP4010DRAFT_5803</name>
</gene>
<evidence type="ECO:0008006" key="3">
    <source>
        <dbReference type="Google" id="ProtNLM"/>
    </source>
</evidence>
<dbReference type="SUPFAM" id="SSF88723">
    <property type="entry name" value="PIN domain-like"/>
    <property type="match status" value="1"/>
</dbReference>
<dbReference type="AlphaFoldDB" id="B1FP42"/>
<dbReference type="EMBL" id="ABLC01000254">
    <property type="protein sequence ID" value="EDT00680.1"/>
    <property type="molecule type" value="Genomic_DNA"/>
</dbReference>
<dbReference type="InterPro" id="IPR029060">
    <property type="entry name" value="PIN-like_dom_sf"/>
</dbReference>
<comment type="caution">
    <text evidence="1">The sequence shown here is derived from an EMBL/GenBank/DDBJ whole genome shotgun (WGS) entry which is preliminary data.</text>
</comment>
<organism evidence="1 2">
    <name type="scientific">Burkholderia ambifaria IOP40-10</name>
    <dbReference type="NCBI Taxonomy" id="396596"/>
    <lineage>
        <taxon>Bacteria</taxon>
        <taxon>Pseudomonadati</taxon>
        <taxon>Pseudomonadota</taxon>
        <taxon>Betaproteobacteria</taxon>
        <taxon>Burkholderiales</taxon>
        <taxon>Burkholderiaceae</taxon>
        <taxon>Burkholderia</taxon>
        <taxon>Burkholderia cepacia complex</taxon>
    </lineage>
</organism>